<evidence type="ECO:0000313" key="2">
    <source>
        <dbReference type="EMBL" id="SFR39151.1"/>
    </source>
</evidence>
<dbReference type="RefSeq" id="WP_262501547.1">
    <property type="nucleotide sequence ID" value="NZ_FOYQ01000001.1"/>
</dbReference>
<proteinExistence type="predicted"/>
<sequence length="43" mass="5163">MRDHSLQSTLTGMGRMLYKFRTAILFSMYLLAAMAYAWRWIPY</sequence>
<dbReference type="AlphaFoldDB" id="A0A1I6GAK1"/>
<reference evidence="2 3" key="1">
    <citation type="submission" date="2016-10" db="EMBL/GenBank/DDBJ databases">
        <authorList>
            <person name="de Groot N.N."/>
        </authorList>
    </citation>
    <scope>NUCLEOTIDE SEQUENCE [LARGE SCALE GENOMIC DNA]</scope>
    <source>
        <strain evidence="2 3">DSM 21019</strain>
    </source>
</reference>
<protein>
    <submittedName>
        <fullName evidence="2">Uncharacterized protein</fullName>
    </submittedName>
</protein>
<accession>A0A1I6GAK1</accession>
<keyword evidence="3" id="KW-1185">Reference proteome</keyword>
<feature type="transmembrane region" description="Helical" evidence="1">
    <location>
        <begin position="20"/>
        <end position="41"/>
    </location>
</feature>
<dbReference type="STRING" id="400055.SAMN04490243_1485"/>
<keyword evidence="1" id="KW-0812">Transmembrane</keyword>
<organism evidence="2 3">
    <name type="scientific">Robiginitalea myxolifaciens</name>
    <dbReference type="NCBI Taxonomy" id="400055"/>
    <lineage>
        <taxon>Bacteria</taxon>
        <taxon>Pseudomonadati</taxon>
        <taxon>Bacteroidota</taxon>
        <taxon>Flavobacteriia</taxon>
        <taxon>Flavobacteriales</taxon>
        <taxon>Flavobacteriaceae</taxon>
        <taxon>Robiginitalea</taxon>
    </lineage>
</organism>
<dbReference type="EMBL" id="FOYQ01000001">
    <property type="protein sequence ID" value="SFR39151.1"/>
    <property type="molecule type" value="Genomic_DNA"/>
</dbReference>
<keyword evidence="1" id="KW-0472">Membrane</keyword>
<gene>
    <name evidence="2" type="ORF">SAMN04490243_1485</name>
</gene>
<name>A0A1I6GAK1_9FLAO</name>
<dbReference type="Proteomes" id="UP000199534">
    <property type="component" value="Unassembled WGS sequence"/>
</dbReference>
<evidence type="ECO:0000256" key="1">
    <source>
        <dbReference type="SAM" id="Phobius"/>
    </source>
</evidence>
<keyword evidence="1" id="KW-1133">Transmembrane helix</keyword>
<evidence type="ECO:0000313" key="3">
    <source>
        <dbReference type="Proteomes" id="UP000199534"/>
    </source>
</evidence>